<dbReference type="InterPro" id="IPR051336">
    <property type="entry name" value="RhoGEF_Guanine_NuclExch_SF"/>
</dbReference>
<dbReference type="Ensembl" id="ENSHHUT00000021676.1">
    <property type="protein sequence ID" value="ENSHHUP00000020891.1"/>
    <property type="gene ID" value="ENSHHUG00000013108.1"/>
</dbReference>
<keyword evidence="1" id="KW-0344">Guanine-nucleotide releasing factor</keyword>
<dbReference type="PANTHER" id="PTHR22826">
    <property type="entry name" value="RHO GUANINE EXCHANGE FACTOR-RELATED"/>
    <property type="match status" value="1"/>
</dbReference>
<dbReference type="STRING" id="62062.ENSHHUP00000020891"/>
<dbReference type="PANTHER" id="PTHR22826:SF115">
    <property type="entry name" value="GUANINE NUCLEOTIDE EXCHANGE FACTOR DBS"/>
    <property type="match status" value="1"/>
</dbReference>
<sequence length="144" mass="16457">LLYSSLFLCPCLALSPPPHLSLSLFNPPHPFLPISVIPYPLSIFSLLPPSLSPSLLSSIRLLSQLDETERACDEFWGTHQAKLEQCLQLRHFEHNFREMRCLLDQVAERLTVFSEVGVNPAHADHIFRELNSHEERVLVSKHTH</sequence>
<dbReference type="Gene3D" id="1.20.58.60">
    <property type="match status" value="1"/>
</dbReference>
<dbReference type="AlphaFoldDB" id="A0A4W5L631"/>
<dbReference type="GO" id="GO:0005737">
    <property type="term" value="C:cytoplasm"/>
    <property type="evidence" value="ECO:0007669"/>
    <property type="project" value="TreeGrafter"/>
</dbReference>
<reference evidence="3" key="1">
    <citation type="submission" date="2018-06" db="EMBL/GenBank/DDBJ databases">
        <title>Genome assembly of Danube salmon.</title>
        <authorList>
            <person name="Macqueen D.J."/>
            <person name="Gundappa M.K."/>
        </authorList>
    </citation>
    <scope>NUCLEOTIDE SEQUENCE [LARGE SCALE GENOMIC DNA]</scope>
</reference>
<keyword evidence="3" id="KW-1185">Reference proteome</keyword>
<dbReference type="GO" id="GO:0005085">
    <property type="term" value="F:guanyl-nucleotide exchange factor activity"/>
    <property type="evidence" value="ECO:0007669"/>
    <property type="project" value="UniProtKB-KW"/>
</dbReference>
<dbReference type="GO" id="GO:0035025">
    <property type="term" value="P:positive regulation of Rho protein signal transduction"/>
    <property type="evidence" value="ECO:0007669"/>
    <property type="project" value="TreeGrafter"/>
</dbReference>
<dbReference type="SUPFAM" id="SSF46966">
    <property type="entry name" value="Spectrin repeat"/>
    <property type="match status" value="1"/>
</dbReference>
<protein>
    <submittedName>
        <fullName evidence="2">Uncharacterized protein</fullName>
    </submittedName>
</protein>
<reference evidence="2" key="2">
    <citation type="submission" date="2025-08" db="UniProtKB">
        <authorList>
            <consortium name="Ensembl"/>
        </authorList>
    </citation>
    <scope>IDENTIFICATION</scope>
</reference>
<evidence type="ECO:0000313" key="3">
    <source>
        <dbReference type="Proteomes" id="UP000314982"/>
    </source>
</evidence>
<dbReference type="Proteomes" id="UP000314982">
    <property type="component" value="Unassembled WGS sequence"/>
</dbReference>
<proteinExistence type="predicted"/>
<evidence type="ECO:0000313" key="2">
    <source>
        <dbReference type="Ensembl" id="ENSHHUP00000020891.1"/>
    </source>
</evidence>
<reference evidence="2" key="3">
    <citation type="submission" date="2025-09" db="UniProtKB">
        <authorList>
            <consortium name="Ensembl"/>
        </authorList>
    </citation>
    <scope>IDENTIFICATION</scope>
</reference>
<evidence type="ECO:0000256" key="1">
    <source>
        <dbReference type="ARBA" id="ARBA00022658"/>
    </source>
</evidence>
<organism evidence="2 3">
    <name type="scientific">Hucho hucho</name>
    <name type="common">huchen</name>
    <dbReference type="NCBI Taxonomy" id="62062"/>
    <lineage>
        <taxon>Eukaryota</taxon>
        <taxon>Metazoa</taxon>
        <taxon>Chordata</taxon>
        <taxon>Craniata</taxon>
        <taxon>Vertebrata</taxon>
        <taxon>Euteleostomi</taxon>
        <taxon>Actinopterygii</taxon>
        <taxon>Neopterygii</taxon>
        <taxon>Teleostei</taxon>
        <taxon>Protacanthopterygii</taxon>
        <taxon>Salmoniformes</taxon>
        <taxon>Salmonidae</taxon>
        <taxon>Salmoninae</taxon>
        <taxon>Hucho</taxon>
    </lineage>
</organism>
<accession>A0A4W5L631</accession>
<name>A0A4W5L631_9TELE</name>